<name>A0ACB8SMG6_9AGAM</name>
<dbReference type="Proteomes" id="UP000814140">
    <property type="component" value="Unassembled WGS sequence"/>
</dbReference>
<proteinExistence type="predicted"/>
<comment type="caution">
    <text evidence="1">The sequence shown here is derived from an EMBL/GenBank/DDBJ whole genome shotgun (WGS) entry which is preliminary data.</text>
</comment>
<dbReference type="EMBL" id="MU277247">
    <property type="protein sequence ID" value="KAI0057468.1"/>
    <property type="molecule type" value="Genomic_DNA"/>
</dbReference>
<evidence type="ECO:0000313" key="1">
    <source>
        <dbReference type="EMBL" id="KAI0057468.1"/>
    </source>
</evidence>
<reference evidence="1" key="2">
    <citation type="journal article" date="2022" name="New Phytol.">
        <title>Evolutionary transition to the ectomycorrhizal habit in the genomes of a hyperdiverse lineage of mushroom-forming fungi.</title>
        <authorList>
            <person name="Looney B."/>
            <person name="Miyauchi S."/>
            <person name="Morin E."/>
            <person name="Drula E."/>
            <person name="Courty P.E."/>
            <person name="Kohler A."/>
            <person name="Kuo A."/>
            <person name="LaButti K."/>
            <person name="Pangilinan J."/>
            <person name="Lipzen A."/>
            <person name="Riley R."/>
            <person name="Andreopoulos W."/>
            <person name="He G."/>
            <person name="Johnson J."/>
            <person name="Nolan M."/>
            <person name="Tritt A."/>
            <person name="Barry K.W."/>
            <person name="Grigoriev I.V."/>
            <person name="Nagy L.G."/>
            <person name="Hibbett D."/>
            <person name="Henrissat B."/>
            <person name="Matheny P.B."/>
            <person name="Labbe J."/>
            <person name="Martin F.M."/>
        </authorList>
    </citation>
    <scope>NUCLEOTIDE SEQUENCE</scope>
    <source>
        <strain evidence="1">HHB10654</strain>
    </source>
</reference>
<reference evidence="1" key="1">
    <citation type="submission" date="2021-03" db="EMBL/GenBank/DDBJ databases">
        <authorList>
            <consortium name="DOE Joint Genome Institute"/>
            <person name="Ahrendt S."/>
            <person name="Looney B.P."/>
            <person name="Miyauchi S."/>
            <person name="Morin E."/>
            <person name="Drula E."/>
            <person name="Courty P.E."/>
            <person name="Chicoki N."/>
            <person name="Fauchery L."/>
            <person name="Kohler A."/>
            <person name="Kuo A."/>
            <person name="Labutti K."/>
            <person name="Pangilinan J."/>
            <person name="Lipzen A."/>
            <person name="Riley R."/>
            <person name="Andreopoulos W."/>
            <person name="He G."/>
            <person name="Johnson J."/>
            <person name="Barry K.W."/>
            <person name="Grigoriev I.V."/>
            <person name="Nagy L."/>
            <person name="Hibbett D."/>
            <person name="Henrissat B."/>
            <person name="Matheny P.B."/>
            <person name="Labbe J."/>
            <person name="Martin F."/>
        </authorList>
    </citation>
    <scope>NUCLEOTIDE SEQUENCE</scope>
    <source>
        <strain evidence="1">HHB10654</strain>
    </source>
</reference>
<keyword evidence="2" id="KW-1185">Reference proteome</keyword>
<protein>
    <submittedName>
        <fullName evidence="1">Uncharacterized protein</fullName>
    </submittedName>
</protein>
<accession>A0ACB8SMG6</accession>
<gene>
    <name evidence="1" type="ORF">BV25DRAFT_1994945</name>
</gene>
<sequence length="316" mass="34904">MPLRHRGLEVWLGTDATEINHYQEEVVDETTITCYVPSEVGKQFDVRFRGIAVDMAFVVFMDGRRMQSMLCPRSHNGQLSVMKGYYPTLSTCRPFRFSQLELTDDDSARSDLDVAKLGVIEVAACRVQVLESMGYYNAAAATANVGPVSEKAKKMGGHSVSLGEDEKLETSLKAPSKVIWIDQDSAPYAKFCFRYQPKDLLQAKGIIPRLYQLPDEQVQVAEGSSRPARGKKRAASPTNNQGATRVKHESNSATQARMRALRAELESLESGGVKREGSPIRLSVDDDDVIDLTLERSPSPIRVGESSGETIDLTDD</sequence>
<organism evidence="1 2">
    <name type="scientific">Artomyces pyxidatus</name>
    <dbReference type="NCBI Taxonomy" id="48021"/>
    <lineage>
        <taxon>Eukaryota</taxon>
        <taxon>Fungi</taxon>
        <taxon>Dikarya</taxon>
        <taxon>Basidiomycota</taxon>
        <taxon>Agaricomycotina</taxon>
        <taxon>Agaricomycetes</taxon>
        <taxon>Russulales</taxon>
        <taxon>Auriscalpiaceae</taxon>
        <taxon>Artomyces</taxon>
    </lineage>
</organism>
<evidence type="ECO:0000313" key="2">
    <source>
        <dbReference type="Proteomes" id="UP000814140"/>
    </source>
</evidence>